<organism evidence="3 4">
    <name type="scientific">Acidipropionibacterium jensenii</name>
    <dbReference type="NCBI Taxonomy" id="1749"/>
    <lineage>
        <taxon>Bacteria</taxon>
        <taxon>Bacillati</taxon>
        <taxon>Actinomycetota</taxon>
        <taxon>Actinomycetes</taxon>
        <taxon>Propionibacteriales</taxon>
        <taxon>Propionibacteriaceae</taxon>
        <taxon>Acidipropionibacterium</taxon>
    </lineage>
</organism>
<dbReference type="Proteomes" id="UP000285875">
    <property type="component" value="Chromosome"/>
</dbReference>
<dbReference type="InterPro" id="IPR029069">
    <property type="entry name" value="HotDog_dom_sf"/>
</dbReference>
<dbReference type="Gene3D" id="3.10.129.10">
    <property type="entry name" value="Hotdog Thioesterase"/>
    <property type="match status" value="1"/>
</dbReference>
<gene>
    <name evidence="3" type="ORF">C0Z10_02925</name>
</gene>
<proteinExistence type="inferred from homology"/>
<dbReference type="CDD" id="cd03453">
    <property type="entry name" value="SAV4209_like"/>
    <property type="match status" value="1"/>
</dbReference>
<dbReference type="GO" id="GO:0006633">
    <property type="term" value="P:fatty acid biosynthetic process"/>
    <property type="evidence" value="ECO:0007669"/>
    <property type="project" value="InterPro"/>
</dbReference>
<dbReference type="SUPFAM" id="SSF54637">
    <property type="entry name" value="Thioesterase/thiol ester dehydrase-isomerase"/>
    <property type="match status" value="1"/>
</dbReference>
<protein>
    <submittedName>
        <fullName evidence="3">Dehydratase</fullName>
    </submittedName>
</protein>
<dbReference type="PANTHER" id="PTHR43841:SF3">
    <property type="entry name" value="(3R)-HYDROXYACYL-ACP DEHYDRATASE SUBUNIT HADB"/>
    <property type="match status" value="1"/>
</dbReference>
<reference evidence="4" key="1">
    <citation type="submission" date="2017-12" db="EMBL/GenBank/DDBJ databases">
        <title>Whole genome sequencing of Acidipropionibacterium jensenii strains JS279 and JS280.</title>
        <authorList>
            <person name="Deptula P."/>
            <person name="Laine P."/>
            <person name="Smolander O.-P."/>
            <person name="Paulin L."/>
            <person name="Auvinen P."/>
            <person name="Varmanen P."/>
        </authorList>
    </citation>
    <scope>NUCLEOTIDE SEQUENCE [LARGE SCALE GENOMIC DNA]</scope>
    <source>
        <strain evidence="4">JS280</strain>
    </source>
</reference>
<dbReference type="KEGG" id="aji:C0Z10_02925"/>
<name>A0A3Q9UJA7_9ACTN</name>
<dbReference type="InterPro" id="IPR003965">
    <property type="entry name" value="Fatty_acid_synthase"/>
</dbReference>
<dbReference type="GO" id="GO:0004312">
    <property type="term" value="F:fatty acid synthase activity"/>
    <property type="evidence" value="ECO:0007669"/>
    <property type="project" value="InterPro"/>
</dbReference>
<evidence type="ECO:0000313" key="4">
    <source>
        <dbReference type="Proteomes" id="UP000285875"/>
    </source>
</evidence>
<evidence type="ECO:0000256" key="1">
    <source>
        <dbReference type="ARBA" id="ARBA00005254"/>
    </source>
</evidence>
<accession>A0A3Q9UJA7</accession>
<dbReference type="AlphaFoldDB" id="A0A3Q9UJA7"/>
<dbReference type="GO" id="GO:0005835">
    <property type="term" value="C:fatty acid synthase complex"/>
    <property type="evidence" value="ECO:0007669"/>
    <property type="project" value="InterPro"/>
</dbReference>
<comment type="similarity">
    <text evidence="1">Belongs to the enoyl-CoA hydratase/isomerase family.</text>
</comment>
<evidence type="ECO:0000313" key="3">
    <source>
        <dbReference type="EMBL" id="AZZ38867.1"/>
    </source>
</evidence>
<dbReference type="PRINTS" id="PR01483">
    <property type="entry name" value="FASYNTHASE"/>
</dbReference>
<evidence type="ECO:0000259" key="2">
    <source>
        <dbReference type="Pfam" id="PF01575"/>
    </source>
</evidence>
<dbReference type="RefSeq" id="WP_097798413.1">
    <property type="nucleotide sequence ID" value="NZ_CP025570.1"/>
</dbReference>
<sequence>MTDISEATVLVEGQTFGPRTIPVDRSRIVRYAGASTDFNPIHWSDRHARAAGMDGVIAHGMWTMGAALGAAVGWIGDPGRIRSQRARFTRPVLVPDTDEGTRIEVSGTVIAVADGVATLRLDVSHEGRSVLGRVEVEVSNPQETA</sequence>
<dbReference type="Pfam" id="PF01575">
    <property type="entry name" value="MaoC_dehydratas"/>
    <property type="match status" value="1"/>
</dbReference>
<dbReference type="PANTHER" id="PTHR43841">
    <property type="entry name" value="3-HYDROXYACYL-THIOESTER DEHYDRATASE HTDX-RELATED"/>
    <property type="match status" value="1"/>
</dbReference>
<dbReference type="EMBL" id="CP025570">
    <property type="protein sequence ID" value="AZZ38867.1"/>
    <property type="molecule type" value="Genomic_DNA"/>
</dbReference>
<feature type="domain" description="MaoC-like" evidence="2">
    <location>
        <begin position="13"/>
        <end position="107"/>
    </location>
</feature>
<dbReference type="InterPro" id="IPR002539">
    <property type="entry name" value="MaoC-like_dom"/>
</dbReference>